<accession>A0A975NUQ8</accession>
<dbReference type="RefSeq" id="WP_215602472.1">
    <property type="nucleotide sequence ID" value="NZ_CP076136.1"/>
</dbReference>
<dbReference type="EMBL" id="CP076136">
    <property type="protein sequence ID" value="QWG21752.1"/>
    <property type="molecule type" value="Genomic_DNA"/>
</dbReference>
<keyword evidence="1" id="KW-0472">Membrane</keyword>
<evidence type="ECO:0000313" key="2">
    <source>
        <dbReference type="EMBL" id="QWG21752.1"/>
    </source>
</evidence>
<keyword evidence="3" id="KW-1185">Reference proteome</keyword>
<organism evidence="2 3">
    <name type="scientific">Bradyrhizobium sediminis</name>
    <dbReference type="NCBI Taxonomy" id="2840469"/>
    <lineage>
        <taxon>Bacteria</taxon>
        <taxon>Pseudomonadati</taxon>
        <taxon>Pseudomonadota</taxon>
        <taxon>Alphaproteobacteria</taxon>
        <taxon>Hyphomicrobiales</taxon>
        <taxon>Nitrobacteraceae</taxon>
        <taxon>Bradyrhizobium</taxon>
    </lineage>
</organism>
<protein>
    <submittedName>
        <fullName evidence="2">Uncharacterized protein</fullName>
    </submittedName>
</protein>
<gene>
    <name evidence="2" type="ORF">KMZ93_17340</name>
</gene>
<feature type="transmembrane region" description="Helical" evidence="1">
    <location>
        <begin position="51"/>
        <end position="74"/>
    </location>
</feature>
<dbReference type="Proteomes" id="UP000676951">
    <property type="component" value="Chromosome"/>
</dbReference>
<evidence type="ECO:0000256" key="1">
    <source>
        <dbReference type="SAM" id="Phobius"/>
    </source>
</evidence>
<keyword evidence="1" id="KW-1133">Transmembrane helix</keyword>
<keyword evidence="1" id="KW-0812">Transmembrane</keyword>
<evidence type="ECO:0000313" key="3">
    <source>
        <dbReference type="Proteomes" id="UP000676951"/>
    </source>
</evidence>
<name>A0A975NUQ8_9BRAD</name>
<sequence>MSERELFRHVALHFGMGATLGALFMMSLLVLNVQSISDVVLRSTSPITATIVLVTGASMYFAFGAAITGFYFMIMDEDYPKGGRR</sequence>
<feature type="transmembrane region" description="Helical" evidence="1">
    <location>
        <begin position="12"/>
        <end position="31"/>
    </location>
</feature>
<reference evidence="2 3" key="1">
    <citation type="submission" date="2021-06" db="EMBL/GenBank/DDBJ databases">
        <title>Bradyrhizobium sp. S2-11-4 Genome sequencing.</title>
        <authorList>
            <person name="Jin L."/>
        </authorList>
    </citation>
    <scope>NUCLEOTIDE SEQUENCE [LARGE SCALE GENOMIC DNA]</scope>
    <source>
        <strain evidence="2 3">S2-11-4</strain>
    </source>
</reference>
<dbReference type="AlphaFoldDB" id="A0A975NUQ8"/>
<proteinExistence type="predicted"/>